<feature type="signal peptide" evidence="2">
    <location>
        <begin position="1"/>
        <end position="20"/>
    </location>
</feature>
<evidence type="ECO:0000256" key="2">
    <source>
        <dbReference type="SAM" id="SignalP"/>
    </source>
</evidence>
<sequence>MAALLAVILGFVALMSDVTAQGGRRPTQGNHGMARYENPLPLAYRGGVEAVDDEEDEEEYGGAVGGGAQYDFSRGFPQGFAANDEFKFNGPMRDLNSQDMNSQGFFKMPQIPSMADAAFAGFGSGAQFGAGQGRPHAEADEAATTSRAEKPVPFTTRDNKSRRQWRGGSNFTFFPETSAEGKGGGGMSSSPEAEESLIKKRNRICGDEEDVYEDDEEEDVQGLPEYLNQLSNNRGGGGGLRRPGGQGGGRFQRRQANRRQDSTLLTPSVDSVAQSDSPSNATSPDTMNGSEQRLQPFLGPPPGFGFFDDPFIRRRRFLPPPFPGPYRRPPPAIPQSAIFRRRNRLSALPLPPSLVPKSTPSSSLSLPLPRPSRRGAGKALHDAAGAAADNSVLGSGNFEVIRGGTFRSNPTEEEYRERRKELEGNGRFGGRGVEYFASPFNDPFLAGPYGNSLTEEEGEWNGHALISSLNNYLHDRSKTLLKEIAKCWVGLGEPQPSPGSVPSLSNAGEEAAASGGAKNAAMTPAVRRGDDS</sequence>
<gene>
    <name evidence="3" type="ORF">CTOB1V02_LOCUS2107</name>
</gene>
<evidence type="ECO:0000313" key="3">
    <source>
        <dbReference type="EMBL" id="CAD7224137.1"/>
    </source>
</evidence>
<feature type="region of interest" description="Disordered" evidence="1">
    <location>
        <begin position="349"/>
        <end position="383"/>
    </location>
</feature>
<feature type="region of interest" description="Disordered" evidence="1">
    <location>
        <begin position="227"/>
        <end position="302"/>
    </location>
</feature>
<dbReference type="AlphaFoldDB" id="A0A7R8ZL75"/>
<proteinExistence type="predicted"/>
<organism evidence="3">
    <name type="scientific">Cyprideis torosa</name>
    <dbReference type="NCBI Taxonomy" id="163714"/>
    <lineage>
        <taxon>Eukaryota</taxon>
        <taxon>Metazoa</taxon>
        <taxon>Ecdysozoa</taxon>
        <taxon>Arthropoda</taxon>
        <taxon>Crustacea</taxon>
        <taxon>Oligostraca</taxon>
        <taxon>Ostracoda</taxon>
        <taxon>Podocopa</taxon>
        <taxon>Podocopida</taxon>
        <taxon>Cytherocopina</taxon>
        <taxon>Cytheroidea</taxon>
        <taxon>Cytherideidae</taxon>
        <taxon>Cyprideis</taxon>
    </lineage>
</organism>
<feature type="compositionally biased region" description="Low complexity" evidence="1">
    <location>
        <begin position="505"/>
        <end position="521"/>
    </location>
</feature>
<feature type="compositionally biased region" description="Polar residues" evidence="1">
    <location>
        <begin position="262"/>
        <end position="293"/>
    </location>
</feature>
<dbReference type="EMBL" id="OB660315">
    <property type="protein sequence ID" value="CAD7224137.1"/>
    <property type="molecule type" value="Genomic_DNA"/>
</dbReference>
<accession>A0A7R8ZL75</accession>
<reference evidence="3" key="1">
    <citation type="submission" date="2020-11" db="EMBL/GenBank/DDBJ databases">
        <authorList>
            <person name="Tran Van P."/>
        </authorList>
    </citation>
    <scope>NUCLEOTIDE SEQUENCE</scope>
</reference>
<evidence type="ECO:0000256" key="1">
    <source>
        <dbReference type="SAM" id="MobiDB-lite"/>
    </source>
</evidence>
<name>A0A7R8ZL75_9CRUS</name>
<feature type="compositionally biased region" description="Low complexity" evidence="1">
    <location>
        <begin position="355"/>
        <end position="367"/>
    </location>
</feature>
<keyword evidence="2" id="KW-0732">Signal</keyword>
<protein>
    <submittedName>
        <fullName evidence="3">Uncharacterized protein</fullName>
    </submittedName>
</protein>
<feature type="chain" id="PRO_5043669266" evidence="2">
    <location>
        <begin position="21"/>
        <end position="532"/>
    </location>
</feature>
<feature type="compositionally biased region" description="Gly residues" evidence="1">
    <location>
        <begin position="234"/>
        <end position="250"/>
    </location>
</feature>
<feature type="region of interest" description="Disordered" evidence="1">
    <location>
        <begin position="493"/>
        <end position="532"/>
    </location>
</feature>
<feature type="region of interest" description="Disordered" evidence="1">
    <location>
        <begin position="129"/>
        <end position="197"/>
    </location>
</feature>